<reference evidence="4 5" key="1">
    <citation type="submission" date="2019-04" db="EMBL/GenBank/DDBJ databases">
        <title>Phreatobacter aquaticus sp. nov.</title>
        <authorList>
            <person name="Choi A."/>
        </authorList>
    </citation>
    <scope>NUCLEOTIDE SEQUENCE [LARGE SCALE GENOMIC DNA]</scope>
    <source>
        <strain evidence="4 5">KCTC 52518</strain>
    </source>
</reference>
<dbReference type="PANTHER" id="PTHR30055:SF146">
    <property type="entry name" value="HTH-TYPE TRANSCRIPTIONAL DUAL REGULATOR CECR"/>
    <property type="match status" value="1"/>
</dbReference>
<evidence type="ECO:0000256" key="1">
    <source>
        <dbReference type="ARBA" id="ARBA00023125"/>
    </source>
</evidence>
<dbReference type="KEGG" id="pstg:E8M01_13435"/>
<accession>A0A4D7AY33</accession>
<dbReference type="OrthoDB" id="3196926at2"/>
<dbReference type="Pfam" id="PF14246">
    <property type="entry name" value="TetR_C_7"/>
    <property type="match status" value="1"/>
</dbReference>
<dbReference type="InterPro" id="IPR009057">
    <property type="entry name" value="Homeodomain-like_sf"/>
</dbReference>
<sequence length="202" mass="21757">MPNRMTADRRNDILDAALLLLRTGGLPAVTTAALARDARCSKDTLYLLFRDRDAILAALVERQAGQLNATMQAVDPSASARDGLIAAGTRLLELLTSDASLAINRAALADQSGALSRILIETGKNRSAPRLIALIEQMRAQGDIAAADVGEAYATFYGLLVGDRQILALHRVQGTDRDDCEAVARRAVQRFVLIYSGERSRP</sequence>
<dbReference type="Gene3D" id="1.10.357.10">
    <property type="entry name" value="Tetracycline Repressor, domain 2"/>
    <property type="match status" value="1"/>
</dbReference>
<keyword evidence="1 2" id="KW-0238">DNA-binding</keyword>
<dbReference type="EMBL" id="CP039690">
    <property type="protein sequence ID" value="QCI65131.1"/>
    <property type="molecule type" value="Genomic_DNA"/>
</dbReference>
<dbReference type="RefSeq" id="WP_136960580.1">
    <property type="nucleotide sequence ID" value="NZ_CP039690.1"/>
</dbReference>
<dbReference type="InterPro" id="IPR039536">
    <property type="entry name" value="TetR_C_Proteobacteria"/>
</dbReference>
<protein>
    <submittedName>
        <fullName evidence="4">TetR/AcrR family transcriptional regulator</fullName>
    </submittedName>
</protein>
<dbReference type="InterPro" id="IPR036271">
    <property type="entry name" value="Tet_transcr_reg_TetR-rel_C_sf"/>
</dbReference>
<dbReference type="SUPFAM" id="SSF48498">
    <property type="entry name" value="Tetracyclin repressor-like, C-terminal domain"/>
    <property type="match status" value="1"/>
</dbReference>
<feature type="DNA-binding region" description="H-T-H motif" evidence="2">
    <location>
        <begin position="30"/>
        <end position="49"/>
    </location>
</feature>
<evidence type="ECO:0000259" key="3">
    <source>
        <dbReference type="PROSITE" id="PS50977"/>
    </source>
</evidence>
<dbReference type="InterPro" id="IPR050109">
    <property type="entry name" value="HTH-type_TetR-like_transc_reg"/>
</dbReference>
<dbReference type="GO" id="GO:0003700">
    <property type="term" value="F:DNA-binding transcription factor activity"/>
    <property type="evidence" value="ECO:0007669"/>
    <property type="project" value="TreeGrafter"/>
</dbReference>
<feature type="domain" description="HTH tetR-type" evidence="3">
    <location>
        <begin position="7"/>
        <end position="67"/>
    </location>
</feature>
<evidence type="ECO:0000313" key="5">
    <source>
        <dbReference type="Proteomes" id="UP000298781"/>
    </source>
</evidence>
<evidence type="ECO:0000313" key="4">
    <source>
        <dbReference type="EMBL" id="QCI65131.1"/>
    </source>
</evidence>
<dbReference type="InterPro" id="IPR001647">
    <property type="entry name" value="HTH_TetR"/>
</dbReference>
<keyword evidence="5" id="KW-1185">Reference proteome</keyword>
<proteinExistence type="predicted"/>
<gene>
    <name evidence="4" type="ORF">E8M01_13435</name>
</gene>
<evidence type="ECO:0000256" key="2">
    <source>
        <dbReference type="PROSITE-ProRule" id="PRU00335"/>
    </source>
</evidence>
<dbReference type="Pfam" id="PF00440">
    <property type="entry name" value="TetR_N"/>
    <property type="match status" value="1"/>
</dbReference>
<dbReference type="GO" id="GO:0000976">
    <property type="term" value="F:transcription cis-regulatory region binding"/>
    <property type="evidence" value="ECO:0007669"/>
    <property type="project" value="TreeGrafter"/>
</dbReference>
<dbReference type="SUPFAM" id="SSF46689">
    <property type="entry name" value="Homeodomain-like"/>
    <property type="match status" value="1"/>
</dbReference>
<dbReference type="Proteomes" id="UP000298781">
    <property type="component" value="Chromosome"/>
</dbReference>
<dbReference type="PANTHER" id="PTHR30055">
    <property type="entry name" value="HTH-TYPE TRANSCRIPTIONAL REGULATOR RUTR"/>
    <property type="match status" value="1"/>
</dbReference>
<organism evidence="4 5">
    <name type="scientific">Phreatobacter stygius</name>
    <dbReference type="NCBI Taxonomy" id="1940610"/>
    <lineage>
        <taxon>Bacteria</taxon>
        <taxon>Pseudomonadati</taxon>
        <taxon>Pseudomonadota</taxon>
        <taxon>Alphaproteobacteria</taxon>
        <taxon>Hyphomicrobiales</taxon>
        <taxon>Phreatobacteraceae</taxon>
        <taxon>Phreatobacter</taxon>
    </lineage>
</organism>
<dbReference type="PROSITE" id="PS50977">
    <property type="entry name" value="HTH_TETR_2"/>
    <property type="match status" value="1"/>
</dbReference>
<dbReference type="AlphaFoldDB" id="A0A4D7AY33"/>
<dbReference type="Gene3D" id="1.10.10.60">
    <property type="entry name" value="Homeodomain-like"/>
    <property type="match status" value="1"/>
</dbReference>
<name>A0A4D7AY33_9HYPH</name>